<organism evidence="1 2">
    <name type="scientific">Vermiconidia calcicola</name>
    <dbReference type="NCBI Taxonomy" id="1690605"/>
    <lineage>
        <taxon>Eukaryota</taxon>
        <taxon>Fungi</taxon>
        <taxon>Dikarya</taxon>
        <taxon>Ascomycota</taxon>
        <taxon>Pezizomycotina</taxon>
        <taxon>Dothideomycetes</taxon>
        <taxon>Dothideomycetidae</taxon>
        <taxon>Mycosphaerellales</taxon>
        <taxon>Extremaceae</taxon>
        <taxon>Vermiconidia</taxon>
    </lineage>
</organism>
<evidence type="ECO:0000313" key="2">
    <source>
        <dbReference type="Proteomes" id="UP001281147"/>
    </source>
</evidence>
<protein>
    <submittedName>
        <fullName evidence="1">Uncharacterized protein</fullName>
    </submittedName>
</protein>
<dbReference type="Proteomes" id="UP001281147">
    <property type="component" value="Unassembled WGS sequence"/>
</dbReference>
<accession>A0ACC3NTI5</accession>
<reference evidence="1" key="1">
    <citation type="submission" date="2023-07" db="EMBL/GenBank/DDBJ databases">
        <title>Black Yeasts Isolated from many extreme environments.</title>
        <authorList>
            <person name="Coleine C."/>
            <person name="Stajich J.E."/>
            <person name="Selbmann L."/>
        </authorList>
    </citation>
    <scope>NUCLEOTIDE SEQUENCE</scope>
    <source>
        <strain evidence="1">CCFEE 5714</strain>
    </source>
</reference>
<dbReference type="EMBL" id="JAUTXU010000012">
    <property type="protein sequence ID" value="KAK3722765.1"/>
    <property type="molecule type" value="Genomic_DNA"/>
</dbReference>
<keyword evidence="2" id="KW-1185">Reference proteome</keyword>
<comment type="caution">
    <text evidence="1">The sequence shown here is derived from an EMBL/GenBank/DDBJ whole genome shotgun (WGS) entry which is preliminary data.</text>
</comment>
<name>A0ACC3NTI5_9PEZI</name>
<gene>
    <name evidence="1" type="ORF">LTR37_002337</name>
</gene>
<sequence length="334" mass="37444">MTASKGLAALKASQLKYAAFYMGLATTGTKPELEHAVRTCAFQRRLEPSNEPRIVSVDMGIKNLGICVLDPTNRADNESAPLRIVEWKTVDVLSSLTAHSGIEQNQPTGGTSALPSGIKRGQDLLHSYLPSHVLIERQRFRSGGASAVQEWTLRVNMLESMLWACLETMRNQSNQHLQRHEFPSMEEVSPSRVAKFWCGGTTPNTHLQPEMFIEDWMVDKPLAIETKKKIEKKDKIAVVRSWLSRVDTSVPNSRAPTLEFSEDARKVADAFLADVKQRKKPSSATVSSNEEGPMKLYKLDDLADSLLQAVAWVRWEENRREIRAMIERSEGRAG</sequence>
<proteinExistence type="predicted"/>
<evidence type="ECO:0000313" key="1">
    <source>
        <dbReference type="EMBL" id="KAK3722765.1"/>
    </source>
</evidence>